<keyword evidence="2" id="KW-1185">Reference proteome</keyword>
<protein>
    <submittedName>
        <fullName evidence="1">Uncharacterized protein</fullName>
    </submittedName>
</protein>
<name>A0ACB9PG11_BAUVA</name>
<reference evidence="1 2" key="1">
    <citation type="journal article" date="2022" name="DNA Res.">
        <title>Chromosomal-level genome assembly of the orchid tree Bauhinia variegata (Leguminosae; Cercidoideae) supports the allotetraploid origin hypothesis of Bauhinia.</title>
        <authorList>
            <person name="Zhong Y."/>
            <person name="Chen Y."/>
            <person name="Zheng D."/>
            <person name="Pang J."/>
            <person name="Liu Y."/>
            <person name="Luo S."/>
            <person name="Meng S."/>
            <person name="Qian L."/>
            <person name="Wei D."/>
            <person name="Dai S."/>
            <person name="Zhou R."/>
        </authorList>
    </citation>
    <scope>NUCLEOTIDE SEQUENCE [LARGE SCALE GENOMIC DNA]</scope>
    <source>
        <strain evidence="1">BV-YZ2020</strain>
    </source>
</reference>
<organism evidence="1 2">
    <name type="scientific">Bauhinia variegata</name>
    <name type="common">Purple orchid tree</name>
    <name type="synonym">Phanera variegata</name>
    <dbReference type="NCBI Taxonomy" id="167791"/>
    <lineage>
        <taxon>Eukaryota</taxon>
        <taxon>Viridiplantae</taxon>
        <taxon>Streptophyta</taxon>
        <taxon>Embryophyta</taxon>
        <taxon>Tracheophyta</taxon>
        <taxon>Spermatophyta</taxon>
        <taxon>Magnoliopsida</taxon>
        <taxon>eudicotyledons</taxon>
        <taxon>Gunneridae</taxon>
        <taxon>Pentapetalae</taxon>
        <taxon>rosids</taxon>
        <taxon>fabids</taxon>
        <taxon>Fabales</taxon>
        <taxon>Fabaceae</taxon>
        <taxon>Cercidoideae</taxon>
        <taxon>Cercideae</taxon>
        <taxon>Bauhiniinae</taxon>
        <taxon>Bauhinia</taxon>
    </lineage>
</organism>
<evidence type="ECO:0000313" key="1">
    <source>
        <dbReference type="EMBL" id="KAI4347473.1"/>
    </source>
</evidence>
<dbReference type="EMBL" id="CM039429">
    <property type="protein sequence ID" value="KAI4347473.1"/>
    <property type="molecule type" value="Genomic_DNA"/>
</dbReference>
<evidence type="ECO:0000313" key="2">
    <source>
        <dbReference type="Proteomes" id="UP000828941"/>
    </source>
</evidence>
<gene>
    <name evidence="1" type="ORF">L6164_008285</name>
</gene>
<comment type="caution">
    <text evidence="1">The sequence shown here is derived from an EMBL/GenBank/DDBJ whole genome shotgun (WGS) entry which is preliminary data.</text>
</comment>
<proteinExistence type="predicted"/>
<accession>A0ACB9PG11</accession>
<dbReference type="Proteomes" id="UP000828941">
    <property type="component" value="Chromosome 4"/>
</dbReference>
<sequence>MSEHQVQAIHTVTYLKLDESPNVPATPDLDDDNPSTVLTKDLIINPNTKTWVRIFLPRKVLDQNPSSSTKLPLLVYYHGGGFVVLSASSSINHDFCCKLAEFLPAVIVSVGYRLAPEHRLPAAYDNGVEALNWLKTTDEKWLRESADLSNIYLMGSSAGGNLAYHVGLRVALEGDDCDPLKIQGLILHIPFFGGSQRSGSEIRFVDDEILPLSSADKMWELALPIGADRDHEYCNPTVMLNDGSRAKPFDEIKRLKWRILVKGFHGDPLIDRQRELAQMLKSRGIQVVEHYCEGYHGQEYFDPTKAESTFYVINEFLNNC</sequence>